<evidence type="ECO:0000313" key="1">
    <source>
        <dbReference type="EMBL" id="OCA73982.1"/>
    </source>
</evidence>
<gene>
    <name evidence="1" type="ORF">BBI00_06360</name>
</gene>
<dbReference type="STRING" id="651561.BBI00_06360"/>
<reference evidence="2" key="1">
    <citation type="submission" date="2016-07" db="EMBL/GenBank/DDBJ databases">
        <authorList>
            <person name="Florea S."/>
            <person name="Webb J.S."/>
            <person name="Jaromczyk J."/>
            <person name="Schardl C.L."/>
        </authorList>
    </citation>
    <scope>NUCLEOTIDE SEQUENCE [LARGE SCALE GENOMIC DNA]</scope>
    <source>
        <strain evidence="2">CC-VM-7</strain>
    </source>
</reference>
<dbReference type="OrthoDB" id="706486at2"/>
<organism evidence="1 2">
    <name type="scientific">Chryseobacterium arthrosphaerae</name>
    <dbReference type="NCBI Taxonomy" id="651561"/>
    <lineage>
        <taxon>Bacteria</taxon>
        <taxon>Pseudomonadati</taxon>
        <taxon>Bacteroidota</taxon>
        <taxon>Flavobacteriia</taxon>
        <taxon>Flavobacteriales</taxon>
        <taxon>Weeksellaceae</taxon>
        <taxon>Chryseobacterium group</taxon>
        <taxon>Chryseobacterium</taxon>
    </lineage>
</organism>
<comment type="caution">
    <text evidence="1">The sequence shown here is derived from an EMBL/GenBank/DDBJ whole genome shotgun (WGS) entry which is preliminary data.</text>
</comment>
<sequence length="196" mass="22441">MKKTIFASALILSVASCAENKPKDDDLVGKAAENTESSIPIKRLSTAQDILNGIYDEKIKGDDGLKKLDEKISSMQTDAHKIQDIYSNVISNSEDYYSIAYNEAKGINDSVLRKEIINILKISSDKYSLKIQKIKDLKHKINQNRQYIYSYYNAFKIRKTLPEIEKYQNANPLKTDSLNDFINKQNKLIEEIKILK</sequence>
<dbReference type="RefSeq" id="WP_065397976.1">
    <property type="nucleotide sequence ID" value="NZ_MAYG01000001.1"/>
</dbReference>
<dbReference type="EMBL" id="MAYG01000001">
    <property type="protein sequence ID" value="OCA73982.1"/>
    <property type="molecule type" value="Genomic_DNA"/>
</dbReference>
<evidence type="ECO:0000313" key="2">
    <source>
        <dbReference type="Proteomes" id="UP000093432"/>
    </source>
</evidence>
<dbReference type="PROSITE" id="PS51257">
    <property type="entry name" value="PROKAR_LIPOPROTEIN"/>
    <property type="match status" value="1"/>
</dbReference>
<proteinExistence type="predicted"/>
<accession>A0A1B8ZQW6</accession>
<protein>
    <submittedName>
        <fullName evidence="1">Uncharacterized protein</fullName>
    </submittedName>
</protein>
<name>A0A1B8ZQW6_9FLAO</name>
<dbReference type="Proteomes" id="UP000093432">
    <property type="component" value="Unassembled WGS sequence"/>
</dbReference>
<dbReference type="AlphaFoldDB" id="A0A1B8ZQW6"/>